<dbReference type="RefSeq" id="WP_005704739.1">
    <property type="nucleotide sequence ID" value="NZ_LS483485.1"/>
</dbReference>
<feature type="domain" description="DUF2726" evidence="2">
    <location>
        <begin position="78"/>
        <end position="184"/>
    </location>
</feature>
<evidence type="ECO:0000313" key="4">
    <source>
        <dbReference type="Proteomes" id="UP000253728"/>
    </source>
</evidence>
<accession>A0A336N893</accession>
<proteinExistence type="predicted"/>
<feature type="transmembrane region" description="Helical" evidence="1">
    <location>
        <begin position="12"/>
        <end position="32"/>
    </location>
</feature>
<reference evidence="3 4" key="1">
    <citation type="submission" date="2018-06" db="EMBL/GenBank/DDBJ databases">
        <authorList>
            <consortium name="Pathogen Informatics"/>
            <person name="Doyle S."/>
        </authorList>
    </citation>
    <scope>NUCLEOTIDE SEQUENCE [LARGE SCALE GENOMIC DNA]</scope>
    <source>
        <strain evidence="3 4">NCTC5908</strain>
    </source>
</reference>
<keyword evidence="1" id="KW-0812">Transmembrane</keyword>
<dbReference type="Gene3D" id="3.40.960.10">
    <property type="entry name" value="VSR Endonuclease"/>
    <property type="match status" value="1"/>
</dbReference>
<sequence length="207" mass="24592">MILEQLIRSETFFLILIFIGIAFLLTILKELLRKQRRRTKKTYRYVEPSIADRHVTINSNTFSSPSLGVVANAEFRRKLLLNKSEYRLFTRLISLLEKSHQEQKYRLFSQVAMGEFVQSENSEAFRLVNNKRVDFLITDKFGNPVVVIEYQGGGHYQNNAIERDAIKKEACRKARIEYIEFPQKYDELHFERISHVLNLEFNRKREK</sequence>
<protein>
    <submittedName>
        <fullName evidence="3">Protein of uncharacterized function (DUF2726)</fullName>
    </submittedName>
</protein>
<gene>
    <name evidence="3" type="ORF">NCTC5908_00952</name>
</gene>
<dbReference type="STRING" id="732.ADJ80_01575"/>
<organism evidence="3 4">
    <name type="scientific">Aggregatibacter aphrophilus</name>
    <name type="common">Haemophilus aphrophilus</name>
    <dbReference type="NCBI Taxonomy" id="732"/>
    <lineage>
        <taxon>Bacteria</taxon>
        <taxon>Pseudomonadati</taxon>
        <taxon>Pseudomonadota</taxon>
        <taxon>Gammaproteobacteria</taxon>
        <taxon>Pasteurellales</taxon>
        <taxon>Pasteurellaceae</taxon>
        <taxon>Aggregatibacter</taxon>
    </lineage>
</organism>
<evidence type="ECO:0000313" key="3">
    <source>
        <dbReference type="EMBL" id="SSY94637.1"/>
    </source>
</evidence>
<evidence type="ECO:0000259" key="2">
    <source>
        <dbReference type="Pfam" id="PF10881"/>
    </source>
</evidence>
<dbReference type="InterPro" id="IPR024402">
    <property type="entry name" value="DUF2726"/>
</dbReference>
<dbReference type="AlphaFoldDB" id="A0A336N893"/>
<keyword evidence="1" id="KW-1133">Transmembrane helix</keyword>
<name>A0A336N893_AGGAP</name>
<dbReference type="GeneID" id="49634718"/>
<dbReference type="Proteomes" id="UP000253728">
    <property type="component" value="Unassembled WGS sequence"/>
</dbReference>
<dbReference type="Pfam" id="PF10881">
    <property type="entry name" value="DUF2726"/>
    <property type="match status" value="1"/>
</dbReference>
<dbReference type="EMBL" id="UFSP01000001">
    <property type="protein sequence ID" value="SSY94637.1"/>
    <property type="molecule type" value="Genomic_DNA"/>
</dbReference>
<keyword evidence="1" id="KW-0472">Membrane</keyword>
<evidence type="ECO:0000256" key="1">
    <source>
        <dbReference type="SAM" id="Phobius"/>
    </source>
</evidence>